<dbReference type="VEuPathDB" id="CryptoDB:Vbra_11803"/>
<evidence type="ECO:0008006" key="3">
    <source>
        <dbReference type="Google" id="ProtNLM"/>
    </source>
</evidence>
<name>A0A0G4EHJ8_VITBC</name>
<evidence type="ECO:0000313" key="2">
    <source>
        <dbReference type="Proteomes" id="UP000041254"/>
    </source>
</evidence>
<evidence type="ECO:0000313" key="1">
    <source>
        <dbReference type="EMBL" id="CEL95373.1"/>
    </source>
</evidence>
<accession>A0A0G4EHJ8</accession>
<organism evidence="1 2">
    <name type="scientific">Vitrella brassicaformis (strain CCMP3155)</name>
    <dbReference type="NCBI Taxonomy" id="1169540"/>
    <lineage>
        <taxon>Eukaryota</taxon>
        <taxon>Sar</taxon>
        <taxon>Alveolata</taxon>
        <taxon>Colpodellida</taxon>
        <taxon>Vitrellaceae</taxon>
        <taxon>Vitrella</taxon>
    </lineage>
</organism>
<dbReference type="AlphaFoldDB" id="A0A0G4EHJ8"/>
<dbReference type="EMBL" id="CDMY01000227">
    <property type="protein sequence ID" value="CEL95373.1"/>
    <property type="molecule type" value="Genomic_DNA"/>
</dbReference>
<dbReference type="OrthoDB" id="1022638at2759"/>
<protein>
    <recommendedName>
        <fullName evidence="3">BTB domain-containing protein</fullName>
    </recommendedName>
</protein>
<reference evidence="1 2" key="1">
    <citation type="submission" date="2014-11" db="EMBL/GenBank/DDBJ databases">
        <authorList>
            <person name="Zhu J."/>
            <person name="Qi W."/>
            <person name="Song R."/>
        </authorList>
    </citation>
    <scope>NUCLEOTIDE SEQUENCE [LARGE SCALE GENOMIC DNA]</scope>
</reference>
<gene>
    <name evidence="1" type="ORF">Vbra_11803</name>
</gene>
<proteinExistence type="predicted"/>
<keyword evidence="2" id="KW-1185">Reference proteome</keyword>
<dbReference type="Proteomes" id="UP000041254">
    <property type="component" value="Unassembled WGS sequence"/>
</dbReference>
<sequence>MRADRKVAQQSEISAFIRRAQTTHGPQTVTKKCGGWERRRWRIVVGTAEAKQTFYEKKDLLVKHSPFFAAALEGDGFFEASWRA</sequence>
<dbReference type="InParanoid" id="A0A0G4EHJ8"/>